<name>A0A069QT14_HOYLO</name>
<evidence type="ECO:0000259" key="1">
    <source>
        <dbReference type="Pfam" id="PF13588"/>
    </source>
</evidence>
<reference evidence="2 3" key="1">
    <citation type="submission" date="2013-08" db="EMBL/GenBank/DDBJ databases">
        <authorList>
            <person name="Weinstock G."/>
            <person name="Sodergren E."/>
            <person name="Wylie T."/>
            <person name="Fulton L."/>
            <person name="Fulton R."/>
            <person name="Fronick C."/>
            <person name="O'Laughlin M."/>
            <person name="Godfrey J."/>
            <person name="Miner T."/>
            <person name="Herter B."/>
            <person name="Appelbaum E."/>
            <person name="Cordes M."/>
            <person name="Lek S."/>
            <person name="Wollam A."/>
            <person name="Pepin K.H."/>
            <person name="Palsikar V.B."/>
            <person name="Mitreva M."/>
            <person name="Wilson R.K."/>
        </authorList>
    </citation>
    <scope>NUCLEOTIDE SEQUENCE [LARGE SCALE GENOMIC DNA]</scope>
    <source>
        <strain evidence="2 3">ATCC 15930</strain>
    </source>
</reference>
<dbReference type="Proteomes" id="UP000027442">
    <property type="component" value="Unassembled WGS sequence"/>
</dbReference>
<dbReference type="AlphaFoldDB" id="A0A069QT14"/>
<keyword evidence="3" id="KW-1185">Reference proteome</keyword>
<sequence>MYPLNLPSYAIKVGGTKARPTVFDPLRGKYVALTPEEWVRQHFVNFLIHHKGYPQLLMANEVALSIGDKSLRADSVLYDRDLKPRMILEYKAPNIALTQKVFDQITVYNMLLHVDYLVVSNGLQHICCKMNYADNSYAFLPYLPNYTEI</sequence>
<dbReference type="HOGENOM" id="CLU_115841_0_0_10"/>
<dbReference type="eggNOG" id="COG0610">
    <property type="taxonomic scope" value="Bacteria"/>
</dbReference>
<dbReference type="Pfam" id="PF13588">
    <property type="entry name" value="HSDR_N_2"/>
    <property type="match status" value="1"/>
</dbReference>
<dbReference type="RefSeq" id="WP_018966184.1">
    <property type="nucleotide sequence ID" value="NZ_KB899210.1"/>
</dbReference>
<organism evidence="2 3">
    <name type="scientific">Hoylesella loescheii DSM 19665 = JCM 12249 = ATCC 15930</name>
    <dbReference type="NCBI Taxonomy" id="1122985"/>
    <lineage>
        <taxon>Bacteria</taxon>
        <taxon>Pseudomonadati</taxon>
        <taxon>Bacteroidota</taxon>
        <taxon>Bacteroidia</taxon>
        <taxon>Bacteroidales</taxon>
        <taxon>Prevotellaceae</taxon>
        <taxon>Hoylesella</taxon>
    </lineage>
</organism>
<dbReference type="InterPro" id="IPR029464">
    <property type="entry name" value="HSDR_N"/>
</dbReference>
<accession>A0A069QT14</accession>
<evidence type="ECO:0000313" key="3">
    <source>
        <dbReference type="Proteomes" id="UP000027442"/>
    </source>
</evidence>
<evidence type="ECO:0000313" key="2">
    <source>
        <dbReference type="EMBL" id="KDR52996.1"/>
    </source>
</evidence>
<feature type="domain" description="Type I restriction enzyme R protein N-terminal" evidence="1">
    <location>
        <begin position="35"/>
        <end position="144"/>
    </location>
</feature>
<comment type="caution">
    <text evidence="2">The sequence shown here is derived from an EMBL/GenBank/DDBJ whole genome shotgun (WGS) entry which is preliminary data.</text>
</comment>
<protein>
    <submittedName>
        <fullName evidence="2">Type I restriction enzyme HsdR protein</fullName>
    </submittedName>
</protein>
<dbReference type="EMBL" id="JNGW01000035">
    <property type="protein sequence ID" value="KDR52996.1"/>
    <property type="molecule type" value="Genomic_DNA"/>
</dbReference>
<proteinExistence type="predicted"/>
<dbReference type="PATRIC" id="fig|1122985.7.peg.984"/>
<gene>
    <name evidence="2" type="ORF">HMPREF1991_00951</name>
</gene>